<proteinExistence type="inferred from homology"/>
<name>A0ABD1TCM4_9LAMI</name>
<comment type="similarity">
    <text evidence="3">Belongs to the GRAS family.</text>
</comment>
<accession>A0ABD1TCM4</accession>
<feature type="region of interest" description="SAW" evidence="3">
    <location>
        <begin position="167"/>
        <end position="243"/>
    </location>
</feature>
<comment type="caution">
    <text evidence="4">The sequence shown here is derived from an EMBL/GenBank/DDBJ whole genome shotgun (WGS) entry which is preliminary data.</text>
</comment>
<sequence length="245" mass="27557">MQGIAERDTNPIVQLKITAVETIDKLRSETTGKRLKSFAGYFNFAFSYKVVFLSDMKDLREEDFDIEPEEGVAINASFMLGNLISKPGCLKNLMTVMRKINLSIMVVSEVEGNHNSPTFVNRFIEALFSSLRHYSTILLYLTALQKGVAQDKKNSMENREGIHSIVAAEGYERVTRSVPISVWRAFFARFGLVELELSTASVYQACLIVEQFSCGKSCTLDTNSKCILVGWKGTPLYSISSWKFN</sequence>
<keyword evidence="2" id="KW-0804">Transcription</keyword>
<protein>
    <submittedName>
        <fullName evidence="4">DELLA protein RGL1</fullName>
    </submittedName>
</protein>
<gene>
    <name evidence="4" type="ORF">Adt_16081</name>
</gene>
<dbReference type="Pfam" id="PF03514">
    <property type="entry name" value="GRAS"/>
    <property type="match status" value="1"/>
</dbReference>
<dbReference type="AlphaFoldDB" id="A0ABD1TCM4"/>
<dbReference type="PANTHER" id="PTHR31636">
    <property type="entry name" value="OSJNBA0084A10.13 PROTEIN-RELATED"/>
    <property type="match status" value="1"/>
</dbReference>
<dbReference type="Proteomes" id="UP001604336">
    <property type="component" value="Unassembled WGS sequence"/>
</dbReference>
<evidence type="ECO:0000256" key="1">
    <source>
        <dbReference type="ARBA" id="ARBA00023015"/>
    </source>
</evidence>
<dbReference type="InterPro" id="IPR005202">
    <property type="entry name" value="TF_GRAS"/>
</dbReference>
<comment type="caution">
    <text evidence="3">Lacks conserved residue(s) required for the propagation of feature annotation.</text>
</comment>
<dbReference type="PROSITE" id="PS50985">
    <property type="entry name" value="GRAS"/>
    <property type="match status" value="1"/>
</dbReference>
<organism evidence="4 5">
    <name type="scientific">Abeliophyllum distichum</name>
    <dbReference type="NCBI Taxonomy" id="126358"/>
    <lineage>
        <taxon>Eukaryota</taxon>
        <taxon>Viridiplantae</taxon>
        <taxon>Streptophyta</taxon>
        <taxon>Embryophyta</taxon>
        <taxon>Tracheophyta</taxon>
        <taxon>Spermatophyta</taxon>
        <taxon>Magnoliopsida</taxon>
        <taxon>eudicotyledons</taxon>
        <taxon>Gunneridae</taxon>
        <taxon>Pentapetalae</taxon>
        <taxon>asterids</taxon>
        <taxon>lamiids</taxon>
        <taxon>Lamiales</taxon>
        <taxon>Oleaceae</taxon>
        <taxon>Forsythieae</taxon>
        <taxon>Abeliophyllum</taxon>
    </lineage>
</organism>
<dbReference type="EMBL" id="JBFOLK010000005">
    <property type="protein sequence ID" value="KAL2510481.1"/>
    <property type="molecule type" value="Genomic_DNA"/>
</dbReference>
<evidence type="ECO:0000256" key="3">
    <source>
        <dbReference type="PROSITE-ProRule" id="PRU01191"/>
    </source>
</evidence>
<evidence type="ECO:0000256" key="2">
    <source>
        <dbReference type="ARBA" id="ARBA00023163"/>
    </source>
</evidence>
<keyword evidence="1" id="KW-0805">Transcription regulation</keyword>
<evidence type="ECO:0000313" key="5">
    <source>
        <dbReference type="Proteomes" id="UP001604336"/>
    </source>
</evidence>
<feature type="region of interest" description="Leucine repeat II (LRII)" evidence="3">
    <location>
        <begin position="30"/>
        <end position="62"/>
    </location>
</feature>
<reference evidence="5" key="1">
    <citation type="submission" date="2024-07" db="EMBL/GenBank/DDBJ databases">
        <title>Two chromosome-level genome assemblies of Korean endemic species Abeliophyllum distichum and Forsythia ovata (Oleaceae).</title>
        <authorList>
            <person name="Jang H."/>
        </authorList>
    </citation>
    <scope>NUCLEOTIDE SEQUENCE [LARGE SCALE GENOMIC DNA]</scope>
</reference>
<keyword evidence="5" id="KW-1185">Reference proteome</keyword>
<evidence type="ECO:0000313" key="4">
    <source>
        <dbReference type="EMBL" id="KAL2510481.1"/>
    </source>
</evidence>